<keyword evidence="2" id="KW-1185">Reference proteome</keyword>
<dbReference type="KEGG" id="lsd:EMK97_14430"/>
<reference evidence="1 2" key="1">
    <citation type="submission" date="2018-12" db="EMBL/GenBank/DDBJ databases">
        <title>Complete genome of Litorilituus sediminis.</title>
        <authorList>
            <person name="Liu A."/>
            <person name="Rong J."/>
        </authorList>
    </citation>
    <scope>NUCLEOTIDE SEQUENCE [LARGE SCALE GENOMIC DNA]</scope>
    <source>
        <strain evidence="1 2">JCM 17549</strain>
    </source>
</reference>
<dbReference type="OrthoDB" id="5342505at2"/>
<organism evidence="1 2">
    <name type="scientific">Litorilituus sediminis</name>
    <dbReference type="NCBI Taxonomy" id="718192"/>
    <lineage>
        <taxon>Bacteria</taxon>
        <taxon>Pseudomonadati</taxon>
        <taxon>Pseudomonadota</taxon>
        <taxon>Gammaproteobacteria</taxon>
        <taxon>Alteromonadales</taxon>
        <taxon>Colwelliaceae</taxon>
        <taxon>Litorilituus</taxon>
    </lineage>
</organism>
<evidence type="ECO:0000313" key="2">
    <source>
        <dbReference type="Proteomes" id="UP000290244"/>
    </source>
</evidence>
<protein>
    <submittedName>
        <fullName evidence="1">DUF1826 domain-containing protein</fullName>
    </submittedName>
</protein>
<dbReference type="AlphaFoldDB" id="A0A4P6P5I5"/>
<accession>A0A4P6P5I5</accession>
<name>A0A4P6P5I5_9GAMM</name>
<dbReference type="InterPro" id="IPR014955">
    <property type="entry name" value="DUF1826"/>
</dbReference>
<dbReference type="Proteomes" id="UP000290244">
    <property type="component" value="Chromosome"/>
</dbReference>
<gene>
    <name evidence="1" type="ORF">EMK97_14430</name>
</gene>
<proteinExistence type="predicted"/>
<dbReference type="EMBL" id="CP034759">
    <property type="protein sequence ID" value="QBG36831.1"/>
    <property type="molecule type" value="Genomic_DNA"/>
</dbReference>
<dbReference type="Pfam" id="PF08856">
    <property type="entry name" value="DUF1826"/>
    <property type="match status" value="1"/>
</dbReference>
<dbReference type="RefSeq" id="WP_130603356.1">
    <property type="nucleotide sequence ID" value="NZ_CP034759.1"/>
</dbReference>
<evidence type="ECO:0000313" key="1">
    <source>
        <dbReference type="EMBL" id="QBG36831.1"/>
    </source>
</evidence>
<sequence>MNNLAIKDQPELTQVTASKAVFSEHASKLTDIYQDDVKLIVWQNNTPKQLTQIAQALINQRPHLKAVLTVTPENCFTQLSEYLADLEDSHELCKHISLLVDMFCTLFELKGAGLRLTALDRPMCPKFHVDKVPCRLITTFVGSATQWLSNDVIDRTKLGKASTGKTDAESGLYRDNKDIQQLNAGDIALVKGEGWINNEGAGLVHRSPELAADESRLLLTLDFID</sequence>